<dbReference type="InterPro" id="IPR049331">
    <property type="entry name" value="Top1B_N_bact"/>
</dbReference>
<keyword evidence="4" id="KW-0799">Topoisomerase</keyword>
<evidence type="ECO:0000259" key="7">
    <source>
        <dbReference type="Pfam" id="PF01028"/>
    </source>
</evidence>
<dbReference type="PROSITE" id="PS52038">
    <property type="entry name" value="TOPO_IB_2"/>
    <property type="match status" value="1"/>
</dbReference>
<dbReference type="EMBL" id="CP060716">
    <property type="protein sequence ID" value="QNN63364.1"/>
    <property type="molecule type" value="Genomic_DNA"/>
</dbReference>
<dbReference type="Gene3D" id="3.30.66.10">
    <property type="entry name" value="DNA topoisomerase I domain"/>
    <property type="match status" value="1"/>
</dbReference>
<keyword evidence="6 9" id="KW-0413">Isomerase</keyword>
<protein>
    <recommendedName>
        <fullName evidence="3">DNA topoisomerase</fullName>
        <ecNumber evidence="3">5.6.2.1</ecNumber>
    </recommendedName>
</protein>
<reference evidence="9 10" key="1">
    <citation type="submission" date="2020-08" db="EMBL/GenBank/DDBJ databases">
        <title>Genome sequence of Leucobacter denitrificans KACC 14055T.</title>
        <authorList>
            <person name="Hyun D.-W."/>
            <person name="Bae J.-W."/>
        </authorList>
    </citation>
    <scope>NUCLEOTIDE SEQUENCE [LARGE SCALE GENOMIC DNA]</scope>
    <source>
        <strain evidence="9 10">KACC 14055</strain>
    </source>
</reference>
<proteinExistence type="inferred from homology"/>
<keyword evidence="10" id="KW-1185">Reference proteome</keyword>
<evidence type="ECO:0000256" key="5">
    <source>
        <dbReference type="ARBA" id="ARBA00023125"/>
    </source>
</evidence>
<evidence type="ECO:0000256" key="6">
    <source>
        <dbReference type="ARBA" id="ARBA00023235"/>
    </source>
</evidence>
<evidence type="ECO:0000259" key="8">
    <source>
        <dbReference type="Pfam" id="PF21338"/>
    </source>
</evidence>
<dbReference type="Pfam" id="PF21338">
    <property type="entry name" value="Top1B_N_bact"/>
    <property type="match status" value="1"/>
</dbReference>
<name>A0A7G9S689_9MICO</name>
<dbReference type="PRINTS" id="PR00416">
    <property type="entry name" value="EUTPISMRASEI"/>
</dbReference>
<dbReference type="RefSeq" id="WP_187555831.1">
    <property type="nucleotide sequence ID" value="NZ_CP060716.1"/>
</dbReference>
<dbReference type="KEGG" id="ldn:H9L06_03300"/>
<dbReference type="SUPFAM" id="SSF56349">
    <property type="entry name" value="DNA breaking-rejoining enzymes"/>
    <property type="match status" value="1"/>
</dbReference>
<comment type="similarity">
    <text evidence="2">Belongs to the type IB topoisomerase family.</text>
</comment>
<dbReference type="InterPro" id="IPR001631">
    <property type="entry name" value="TopoI"/>
</dbReference>
<dbReference type="EC" id="5.6.2.1" evidence="3"/>
<feature type="domain" description="DNA topoisomerase I catalytic core eukaryotic-type" evidence="7">
    <location>
        <begin position="83"/>
        <end position="300"/>
    </location>
</feature>
<evidence type="ECO:0000313" key="10">
    <source>
        <dbReference type="Proteomes" id="UP000515934"/>
    </source>
</evidence>
<feature type="domain" description="DNA topoisomerase IB N-terminal" evidence="8">
    <location>
        <begin position="29"/>
        <end position="69"/>
    </location>
</feature>
<keyword evidence="5" id="KW-0238">DNA-binding</keyword>
<dbReference type="SUPFAM" id="SSF55869">
    <property type="entry name" value="DNA topoisomerase I domain"/>
    <property type="match status" value="1"/>
</dbReference>
<comment type="catalytic activity">
    <reaction evidence="1">
        <text>ATP-independent breakage of single-stranded DNA, followed by passage and rejoining.</text>
        <dbReference type="EC" id="5.6.2.1"/>
    </reaction>
</comment>
<accession>A0A7G9S689</accession>
<evidence type="ECO:0000256" key="2">
    <source>
        <dbReference type="ARBA" id="ARBA00006645"/>
    </source>
</evidence>
<evidence type="ECO:0000256" key="1">
    <source>
        <dbReference type="ARBA" id="ARBA00000213"/>
    </source>
</evidence>
<dbReference type="InterPro" id="IPR013500">
    <property type="entry name" value="TopoI_cat_euk"/>
</dbReference>
<evidence type="ECO:0000313" key="9">
    <source>
        <dbReference type="EMBL" id="QNN63364.1"/>
    </source>
</evidence>
<dbReference type="InterPro" id="IPR035447">
    <property type="entry name" value="DNA_topo_I_N_sf"/>
</dbReference>
<dbReference type="Proteomes" id="UP000515934">
    <property type="component" value="Chromosome"/>
</dbReference>
<dbReference type="AlphaFoldDB" id="A0A7G9S689"/>
<dbReference type="InterPro" id="IPR011010">
    <property type="entry name" value="DNA_brk_join_enz"/>
</dbReference>
<dbReference type="Gene3D" id="1.10.132.120">
    <property type="match status" value="1"/>
</dbReference>
<dbReference type="Gene3D" id="3.90.15.10">
    <property type="entry name" value="Topoisomerase I, Chain A, domain 3"/>
    <property type="match status" value="1"/>
</dbReference>
<dbReference type="Pfam" id="PF01028">
    <property type="entry name" value="Topoisom_I"/>
    <property type="match status" value="1"/>
</dbReference>
<dbReference type="GO" id="GO:0003677">
    <property type="term" value="F:DNA binding"/>
    <property type="evidence" value="ECO:0007669"/>
    <property type="project" value="UniProtKB-KW"/>
</dbReference>
<evidence type="ECO:0000256" key="3">
    <source>
        <dbReference type="ARBA" id="ARBA00012891"/>
    </source>
</evidence>
<evidence type="ECO:0000256" key="4">
    <source>
        <dbReference type="ARBA" id="ARBA00023029"/>
    </source>
</evidence>
<dbReference type="InterPro" id="IPR014711">
    <property type="entry name" value="TopoI_cat_a-hlx-sub_euk"/>
</dbReference>
<sequence length="345" mass="39048">MVTKQNPAKRTRNITRENTGDTFEYRLGARRITGRASVERIEALAIPPAWTDVEISRSATAKVQAKGVDAAGRTQAIYHPSFVKRQDQRKFARMVRFGRALPKLRARVDRDLRSRSLGRDRVAGCVIHLIDEQLFRVGNAEYASRHGSFGITTLQRKHLDVSPTIVEFNFVGKSGKEQKRRVRDPRAARVIAQLLELPGDEVFRFVEAGQSADEDADPNPHPLHSRHVNAYVRRHLGREFSAKDFRTWGGTVAVVGAIFAVDPAELRTALTTEHGRASVLRDAVRIAAERLGNTEAVTKGSYVDPRVLDLVSHPRVIERVRRKRFRERLHFSIDEQRTLAVCSRR</sequence>
<dbReference type="GO" id="GO:0003917">
    <property type="term" value="F:DNA topoisomerase type I (single strand cut, ATP-independent) activity"/>
    <property type="evidence" value="ECO:0007669"/>
    <property type="project" value="UniProtKB-EC"/>
</dbReference>
<organism evidence="9 10">
    <name type="scientific">Leucobacter denitrificans</name>
    <dbReference type="NCBI Taxonomy" id="683042"/>
    <lineage>
        <taxon>Bacteria</taxon>
        <taxon>Bacillati</taxon>
        <taxon>Actinomycetota</taxon>
        <taxon>Actinomycetes</taxon>
        <taxon>Micrococcales</taxon>
        <taxon>Microbacteriaceae</taxon>
        <taxon>Leucobacter</taxon>
    </lineage>
</organism>
<dbReference type="GO" id="GO:0006265">
    <property type="term" value="P:DNA topological change"/>
    <property type="evidence" value="ECO:0007669"/>
    <property type="project" value="InterPro"/>
</dbReference>
<gene>
    <name evidence="9" type="ORF">H9L06_03300</name>
</gene>